<dbReference type="PANTHER" id="PTHR23517:SF2">
    <property type="entry name" value="MULTIDRUG RESISTANCE PROTEIN MDTH"/>
    <property type="match status" value="1"/>
</dbReference>
<name>A0A7Y0EIW1_9CLOT</name>
<dbReference type="AlphaFoldDB" id="A0A7Y0EIW1"/>
<keyword evidence="5 7" id="KW-1133">Transmembrane helix</keyword>
<evidence type="ECO:0000256" key="2">
    <source>
        <dbReference type="ARBA" id="ARBA00022448"/>
    </source>
</evidence>
<feature type="transmembrane region" description="Helical" evidence="7">
    <location>
        <begin position="15"/>
        <end position="37"/>
    </location>
</feature>
<keyword evidence="10" id="KW-1185">Reference proteome</keyword>
<dbReference type="InterPro" id="IPR011701">
    <property type="entry name" value="MFS"/>
</dbReference>
<dbReference type="PROSITE" id="PS50850">
    <property type="entry name" value="MFS"/>
    <property type="match status" value="1"/>
</dbReference>
<feature type="transmembrane region" description="Helical" evidence="7">
    <location>
        <begin position="167"/>
        <end position="187"/>
    </location>
</feature>
<feature type="transmembrane region" description="Helical" evidence="7">
    <location>
        <begin position="376"/>
        <end position="396"/>
    </location>
</feature>
<keyword evidence="3" id="KW-1003">Cell membrane</keyword>
<comment type="subcellular location">
    <subcellularLocation>
        <location evidence="1">Cell membrane</location>
        <topology evidence="1">Multi-pass membrane protein</topology>
    </subcellularLocation>
</comment>
<feature type="transmembrane region" description="Helical" evidence="7">
    <location>
        <begin position="285"/>
        <end position="304"/>
    </location>
</feature>
<evidence type="ECO:0000256" key="4">
    <source>
        <dbReference type="ARBA" id="ARBA00022692"/>
    </source>
</evidence>
<dbReference type="PANTHER" id="PTHR23517">
    <property type="entry name" value="RESISTANCE PROTEIN MDTM, PUTATIVE-RELATED-RELATED"/>
    <property type="match status" value="1"/>
</dbReference>
<comment type="caution">
    <text evidence="9">The sequence shown here is derived from an EMBL/GenBank/DDBJ whole genome shotgun (WGS) entry which is preliminary data.</text>
</comment>
<keyword evidence="2" id="KW-0813">Transport</keyword>
<evidence type="ECO:0000256" key="5">
    <source>
        <dbReference type="ARBA" id="ARBA00022989"/>
    </source>
</evidence>
<reference evidence="9 10" key="1">
    <citation type="submission" date="2020-06" db="EMBL/GenBank/DDBJ databases">
        <title>Complete Genome Sequence of Clostridium muelleri sp. nov. P21T, an Acid-Alcohol Producing Acetogen Isolated from Old Hay.</title>
        <authorList>
            <person name="Duncan K.E."/>
            <person name="Tanner R.S."/>
        </authorList>
    </citation>
    <scope>NUCLEOTIDE SEQUENCE [LARGE SCALE GENOMIC DNA]</scope>
    <source>
        <strain evidence="9 10">P21</strain>
    </source>
</reference>
<feature type="transmembrane region" description="Helical" evidence="7">
    <location>
        <begin position="345"/>
        <end position="364"/>
    </location>
</feature>
<gene>
    <name evidence="9" type="ORF">HBE96_16790</name>
</gene>
<dbReference type="EMBL" id="JABBNI010000036">
    <property type="protein sequence ID" value="NMM64283.1"/>
    <property type="molecule type" value="Genomic_DNA"/>
</dbReference>
<feature type="transmembrane region" description="Helical" evidence="7">
    <location>
        <begin position="143"/>
        <end position="161"/>
    </location>
</feature>
<feature type="transmembrane region" description="Helical" evidence="7">
    <location>
        <begin position="103"/>
        <end position="122"/>
    </location>
</feature>
<feature type="domain" description="Major facilitator superfamily (MFS) profile" evidence="8">
    <location>
        <begin position="14"/>
        <end position="399"/>
    </location>
</feature>
<dbReference type="PROSITE" id="PS00216">
    <property type="entry name" value="SUGAR_TRANSPORT_1"/>
    <property type="match status" value="1"/>
</dbReference>
<evidence type="ECO:0000259" key="8">
    <source>
        <dbReference type="PROSITE" id="PS50850"/>
    </source>
</evidence>
<dbReference type="SUPFAM" id="SSF103473">
    <property type="entry name" value="MFS general substrate transporter"/>
    <property type="match status" value="1"/>
</dbReference>
<dbReference type="GO" id="GO:0022857">
    <property type="term" value="F:transmembrane transporter activity"/>
    <property type="evidence" value="ECO:0007669"/>
    <property type="project" value="InterPro"/>
</dbReference>
<keyword evidence="4 7" id="KW-0812">Transmembrane</keyword>
<dbReference type="Gene3D" id="1.20.1250.20">
    <property type="entry name" value="MFS general substrate transporter like domains"/>
    <property type="match status" value="1"/>
</dbReference>
<evidence type="ECO:0000256" key="1">
    <source>
        <dbReference type="ARBA" id="ARBA00004651"/>
    </source>
</evidence>
<proteinExistence type="predicted"/>
<keyword evidence="6 7" id="KW-0472">Membrane</keyword>
<accession>A0A7Y0EIW1</accession>
<dbReference type="InterPro" id="IPR036259">
    <property type="entry name" value="MFS_trans_sf"/>
</dbReference>
<feature type="transmembrane region" description="Helical" evidence="7">
    <location>
        <begin position="256"/>
        <end position="278"/>
    </location>
</feature>
<feature type="transmembrane region" description="Helical" evidence="7">
    <location>
        <begin position="49"/>
        <end position="68"/>
    </location>
</feature>
<evidence type="ECO:0000256" key="7">
    <source>
        <dbReference type="SAM" id="Phobius"/>
    </source>
</evidence>
<feature type="transmembrane region" description="Helical" evidence="7">
    <location>
        <begin position="220"/>
        <end position="236"/>
    </location>
</feature>
<dbReference type="Pfam" id="PF07690">
    <property type="entry name" value="MFS_1"/>
    <property type="match status" value="1"/>
</dbReference>
<evidence type="ECO:0000256" key="6">
    <source>
        <dbReference type="ARBA" id="ARBA00023136"/>
    </source>
</evidence>
<dbReference type="InterPro" id="IPR050171">
    <property type="entry name" value="MFS_Transporters"/>
</dbReference>
<evidence type="ECO:0000313" key="10">
    <source>
        <dbReference type="Proteomes" id="UP000537131"/>
    </source>
</evidence>
<evidence type="ECO:0000256" key="3">
    <source>
        <dbReference type="ARBA" id="ARBA00022475"/>
    </source>
</evidence>
<dbReference type="InterPro" id="IPR020846">
    <property type="entry name" value="MFS_dom"/>
</dbReference>
<dbReference type="InterPro" id="IPR005829">
    <property type="entry name" value="Sugar_transporter_CS"/>
</dbReference>
<dbReference type="GO" id="GO:0005886">
    <property type="term" value="C:plasma membrane"/>
    <property type="evidence" value="ECO:0007669"/>
    <property type="project" value="UniProtKB-SubCell"/>
</dbReference>
<organism evidence="9 10">
    <name type="scientific">Clostridium muellerianum</name>
    <dbReference type="NCBI Taxonomy" id="2716538"/>
    <lineage>
        <taxon>Bacteria</taxon>
        <taxon>Bacillati</taxon>
        <taxon>Bacillota</taxon>
        <taxon>Clostridia</taxon>
        <taxon>Eubacteriales</taxon>
        <taxon>Clostridiaceae</taxon>
        <taxon>Clostridium</taxon>
    </lineage>
</organism>
<sequence length="415" mass="45809">MLKKFSIYRGLPRSIYILFFVHVINRLGGFVVPFLTLYLTEKLKMNIEIIGIIATISSLLIVPGSILGGMLADKVGRKKTYILAQTVSALTLIPCAFMENPSIIIFLILISTFFNGAVRPALNALVVDLLPPDKRNAGFSLEYLGINIGAAFGPMIAGFLFNNHLKLFFLGDSLTSLIVVCISLIYIEETKSKVISTNLAFKEKKESGSTIQAILKRPKIVIFLFIYIIYDVAYTQSNFSLPLQLNKIYASKSSEIFGLLTSINAFTVILLTLVITNLTKKNSPLMNISMSGVFYALGFGMIGITHYLPLLVVSTVLWTIGEILTCTNIDTYLANNSPANFRARFSALTGISWAIGATLGTSVMSKYIHLMGINAVWPLIFVLSIIASFFILMLNYSDYLIKVGRTCINHITKSL</sequence>
<dbReference type="Proteomes" id="UP000537131">
    <property type="component" value="Unassembled WGS sequence"/>
</dbReference>
<evidence type="ECO:0000313" key="9">
    <source>
        <dbReference type="EMBL" id="NMM64283.1"/>
    </source>
</evidence>
<protein>
    <submittedName>
        <fullName evidence="9">MFS transporter</fullName>
    </submittedName>
</protein>
<dbReference type="RefSeq" id="WP_169298877.1">
    <property type="nucleotide sequence ID" value="NZ_JABBNI010000036.1"/>
</dbReference>